<feature type="compositionally biased region" description="Low complexity" evidence="1">
    <location>
        <begin position="414"/>
        <end position="425"/>
    </location>
</feature>
<feature type="compositionally biased region" description="Acidic residues" evidence="1">
    <location>
        <begin position="380"/>
        <end position="391"/>
    </location>
</feature>
<sequence length="425" mass="48295">MSLRLPSGLIRPLAIAGCIRNLTMLLPELEIDGYESESDDDEITDEDYIKVHPAERDLIDLVEYCKPRSMSDWPVGSLLPVVLFAIVHNGMDTAKKLIRMAELYFCQEEILEVDKLTELNIPALLAEKFTGQEPEIMLNTGFISGFAPEETENGGIRATQTPHSLTVLSVKALVMHPLSLKSELIRPMTFAGGKRSLALLCPSLEIHGYPEWSDDIEIVYDTFKECQGHWQMYSAIDHATDLVIFCLENPMTEWPVGSLLLMAFHFHYGGAANDLLRVAQRHFCVEEIDEATKLLHLDFHGDLEIRLEGLIPTKEKSLGIVKKDGNDTDAALTITPHSLFTLAARTLAERNLHSWELQTAKIREMNYGQRGEDEKKMSDEENDEEEKEDEEENKRMEEKVEEDSENSDFDEVDYFSYVSYDSDDE</sequence>
<reference evidence="3" key="1">
    <citation type="journal article" date="2008" name="Nat. Genet.">
        <title>The Pristionchus pacificus genome provides a unique perspective on nematode lifestyle and parasitism.</title>
        <authorList>
            <person name="Dieterich C."/>
            <person name="Clifton S.W."/>
            <person name="Schuster L.N."/>
            <person name="Chinwalla A."/>
            <person name="Delehaunty K."/>
            <person name="Dinkelacker I."/>
            <person name="Fulton L."/>
            <person name="Fulton R."/>
            <person name="Godfrey J."/>
            <person name="Minx P."/>
            <person name="Mitreva M."/>
            <person name="Roeseler W."/>
            <person name="Tian H."/>
            <person name="Witte H."/>
            <person name="Yang S.P."/>
            <person name="Wilson R.K."/>
            <person name="Sommer R.J."/>
        </authorList>
    </citation>
    <scope>NUCLEOTIDE SEQUENCE [LARGE SCALE GENOMIC DNA]</scope>
    <source>
        <strain evidence="3">PS312</strain>
    </source>
</reference>
<organism evidence="2 3">
    <name type="scientific">Pristionchus pacificus</name>
    <name type="common">Parasitic nematode worm</name>
    <dbReference type="NCBI Taxonomy" id="54126"/>
    <lineage>
        <taxon>Eukaryota</taxon>
        <taxon>Metazoa</taxon>
        <taxon>Ecdysozoa</taxon>
        <taxon>Nematoda</taxon>
        <taxon>Chromadorea</taxon>
        <taxon>Rhabditida</taxon>
        <taxon>Rhabditina</taxon>
        <taxon>Diplogasteromorpha</taxon>
        <taxon>Diplogasteroidea</taxon>
        <taxon>Neodiplogasteridae</taxon>
        <taxon>Pristionchus</taxon>
    </lineage>
</organism>
<dbReference type="Proteomes" id="UP000005239">
    <property type="component" value="Unassembled WGS sequence"/>
</dbReference>
<dbReference type="EnsemblMetazoa" id="PPA09591.1">
    <property type="protein sequence ID" value="PPA09591.1"/>
    <property type="gene ID" value="WBGene00099145"/>
</dbReference>
<feature type="compositionally biased region" description="Acidic residues" evidence="1">
    <location>
        <begin position="399"/>
        <end position="413"/>
    </location>
</feature>
<accession>A0A8R1Y9Z4</accession>
<protein>
    <submittedName>
        <fullName evidence="2">Uncharacterized protein</fullName>
    </submittedName>
</protein>
<keyword evidence="3" id="KW-1185">Reference proteome</keyword>
<name>A0A2A6D1F5_PRIPA</name>
<dbReference type="AlphaFoldDB" id="A0A2A6D1F5"/>
<proteinExistence type="predicted"/>
<feature type="region of interest" description="Disordered" evidence="1">
    <location>
        <begin position="366"/>
        <end position="425"/>
    </location>
</feature>
<evidence type="ECO:0000313" key="3">
    <source>
        <dbReference type="Proteomes" id="UP000005239"/>
    </source>
</evidence>
<feature type="compositionally biased region" description="Basic and acidic residues" evidence="1">
    <location>
        <begin position="370"/>
        <end position="379"/>
    </location>
</feature>
<evidence type="ECO:0000313" key="2">
    <source>
        <dbReference type="EnsemblMetazoa" id="PPA09591.1"/>
    </source>
</evidence>
<accession>A0A2A6D1F5</accession>
<reference evidence="2" key="2">
    <citation type="submission" date="2022-06" db="UniProtKB">
        <authorList>
            <consortium name="EnsemblMetazoa"/>
        </authorList>
    </citation>
    <scope>IDENTIFICATION</scope>
    <source>
        <strain evidence="2">PS312</strain>
    </source>
</reference>
<gene>
    <name evidence="2" type="primary">WBGene00099145</name>
</gene>
<evidence type="ECO:0000256" key="1">
    <source>
        <dbReference type="SAM" id="MobiDB-lite"/>
    </source>
</evidence>